<accession>A0A1H9NIU1</accession>
<dbReference type="eggNOG" id="COG0661">
    <property type="taxonomic scope" value="Bacteria"/>
</dbReference>
<comment type="similarity">
    <text evidence="1">Belongs to the protein kinase superfamily. ADCK protein kinase family.</text>
</comment>
<feature type="domain" description="ABC1 atypical kinase-like" evidence="4">
    <location>
        <begin position="85"/>
        <end position="324"/>
    </location>
</feature>
<dbReference type="RefSeq" id="WP_330387510.1">
    <property type="nucleotide sequence ID" value="NZ_FOGJ01000004.1"/>
</dbReference>
<dbReference type="PANTHER" id="PTHR10566:SF113">
    <property type="entry name" value="PROTEIN ACTIVITY OF BC1 COMPLEX KINASE 7, CHLOROPLASTIC"/>
    <property type="match status" value="1"/>
</dbReference>
<gene>
    <name evidence="5" type="ORF">SAMN04487884_104202</name>
</gene>
<reference evidence="5 6" key="1">
    <citation type="submission" date="2016-10" db="EMBL/GenBank/DDBJ databases">
        <authorList>
            <person name="de Groot N.N."/>
        </authorList>
    </citation>
    <scope>NUCLEOTIDE SEQUENCE [LARGE SCALE GENOMIC DNA]</scope>
    <source>
        <strain evidence="5 6">AR40</strain>
    </source>
</reference>
<dbReference type="Proteomes" id="UP000182584">
    <property type="component" value="Unassembled WGS sequence"/>
</dbReference>
<evidence type="ECO:0000259" key="4">
    <source>
        <dbReference type="Pfam" id="PF03109"/>
    </source>
</evidence>
<keyword evidence="3" id="KW-0472">Membrane</keyword>
<dbReference type="InterPro" id="IPR004147">
    <property type="entry name" value="ABC1_dom"/>
</dbReference>
<keyword evidence="3" id="KW-0812">Transmembrane</keyword>
<feature type="region of interest" description="Disordered" evidence="2">
    <location>
        <begin position="1"/>
        <end position="26"/>
    </location>
</feature>
<keyword evidence="3" id="KW-1133">Transmembrane helix</keyword>
<dbReference type="InterPro" id="IPR011009">
    <property type="entry name" value="Kinase-like_dom_sf"/>
</dbReference>
<dbReference type="CDD" id="cd05121">
    <property type="entry name" value="ABC1_ADCK3-like"/>
    <property type="match status" value="1"/>
</dbReference>
<protein>
    <submittedName>
        <fullName evidence="5">Ubiquinone biosynthesis protein</fullName>
    </submittedName>
</protein>
<evidence type="ECO:0000256" key="2">
    <source>
        <dbReference type="SAM" id="MobiDB-lite"/>
    </source>
</evidence>
<keyword evidence="5" id="KW-0830">Ubiquinone</keyword>
<feature type="transmembrane region" description="Helical" evidence="3">
    <location>
        <begin position="516"/>
        <end position="544"/>
    </location>
</feature>
<dbReference type="AlphaFoldDB" id="A0A1H9NIU1"/>
<evidence type="ECO:0000313" key="5">
    <source>
        <dbReference type="EMBL" id="SER35585.1"/>
    </source>
</evidence>
<dbReference type="EMBL" id="FOGJ01000004">
    <property type="protein sequence ID" value="SER35585.1"/>
    <property type="molecule type" value="Genomic_DNA"/>
</dbReference>
<dbReference type="InterPro" id="IPR050154">
    <property type="entry name" value="UbiB_kinase"/>
</dbReference>
<dbReference type="Pfam" id="PF03109">
    <property type="entry name" value="ABC1"/>
    <property type="match status" value="1"/>
</dbReference>
<evidence type="ECO:0000256" key="1">
    <source>
        <dbReference type="ARBA" id="ARBA00009670"/>
    </source>
</evidence>
<sequence length="552" mass="62440">MIKKVMPEAMRNMTETTTKNTKDNSSRFKEIREVLMRNHITRGISPEKLRTILEELGPTYVKLGQIMSLHSDILPKRYCDALMELTTDVTPMPFEEVKEVLEKSWMCDIKDILSSIEEKPLGSASIAQVHKAVLLNGEEVVIKVQRKGIYDIMARDIGLLHRLVSLMPKIGDLRNMVDLDMVLDEMWTVAQQEMDFLKEAANITEFAHNNKDVAYIGVPQLYKEYTTDRVLVMEYIDGISITDINKLEEMGYDCHEIGQKLVNNFIKQVMDDGFFHADPHPGNLCVRDGKIIWLDMGMMGRLTEQQRRIMMRGVESIALRDVSMLESAVMDLCDEFGPVDRALLYENLRDFLNKYGSLSMGSINIPESMQDLMDIMKSNSLALPHGVTMLARGLAHIEGDLVVIAPDINMFDIAASRVGETYLEDVDLKAELKTNLKRLYRSASKGIELPGLATDALKEYLKGESRTNLRLQISGPFAELVYTSVRNLVIGMCLTGLLIGSAIICTTDMKPQVFGIPFLGFIGFAIASTAAGFLILRFMIIRWLKKHRIRKK</sequence>
<dbReference type="SUPFAM" id="SSF56112">
    <property type="entry name" value="Protein kinase-like (PK-like)"/>
    <property type="match status" value="1"/>
</dbReference>
<proteinExistence type="inferred from homology"/>
<dbReference type="PANTHER" id="PTHR10566">
    <property type="entry name" value="CHAPERONE-ACTIVITY OF BC1 COMPLEX CABC1 -RELATED"/>
    <property type="match status" value="1"/>
</dbReference>
<organism evidence="5 6">
    <name type="scientific">Butyrivibrio fibrisolvens</name>
    <dbReference type="NCBI Taxonomy" id="831"/>
    <lineage>
        <taxon>Bacteria</taxon>
        <taxon>Bacillati</taxon>
        <taxon>Bacillota</taxon>
        <taxon>Clostridia</taxon>
        <taxon>Lachnospirales</taxon>
        <taxon>Lachnospiraceae</taxon>
        <taxon>Butyrivibrio</taxon>
    </lineage>
</organism>
<name>A0A1H9NIU1_BUTFI</name>
<evidence type="ECO:0000313" key="6">
    <source>
        <dbReference type="Proteomes" id="UP000182584"/>
    </source>
</evidence>
<evidence type="ECO:0000256" key="3">
    <source>
        <dbReference type="SAM" id="Phobius"/>
    </source>
</evidence>